<proteinExistence type="predicted"/>
<organism evidence="2 3">
    <name type="scientific">Pleurodeles waltl</name>
    <name type="common">Iberian ribbed newt</name>
    <dbReference type="NCBI Taxonomy" id="8319"/>
    <lineage>
        <taxon>Eukaryota</taxon>
        <taxon>Metazoa</taxon>
        <taxon>Chordata</taxon>
        <taxon>Craniata</taxon>
        <taxon>Vertebrata</taxon>
        <taxon>Euteleostomi</taxon>
        <taxon>Amphibia</taxon>
        <taxon>Batrachia</taxon>
        <taxon>Caudata</taxon>
        <taxon>Salamandroidea</taxon>
        <taxon>Salamandridae</taxon>
        <taxon>Pleurodelinae</taxon>
        <taxon>Pleurodeles</taxon>
    </lineage>
</organism>
<dbReference type="AlphaFoldDB" id="A0AAV7SEQ3"/>
<dbReference type="EMBL" id="JANPWB010000008">
    <property type="protein sequence ID" value="KAJ1162400.1"/>
    <property type="molecule type" value="Genomic_DNA"/>
</dbReference>
<evidence type="ECO:0000313" key="2">
    <source>
        <dbReference type="EMBL" id="KAJ1162400.1"/>
    </source>
</evidence>
<evidence type="ECO:0000256" key="1">
    <source>
        <dbReference type="SAM" id="MobiDB-lite"/>
    </source>
</evidence>
<keyword evidence="3" id="KW-1185">Reference proteome</keyword>
<dbReference type="Proteomes" id="UP001066276">
    <property type="component" value="Chromosome 4_2"/>
</dbReference>
<protein>
    <submittedName>
        <fullName evidence="2">Uncharacterized protein</fullName>
    </submittedName>
</protein>
<gene>
    <name evidence="2" type="ORF">NDU88_002868</name>
</gene>
<evidence type="ECO:0000313" key="3">
    <source>
        <dbReference type="Proteomes" id="UP001066276"/>
    </source>
</evidence>
<reference evidence="2" key="1">
    <citation type="journal article" date="2022" name="bioRxiv">
        <title>Sequencing and chromosome-scale assembly of the giantPleurodeles waltlgenome.</title>
        <authorList>
            <person name="Brown T."/>
            <person name="Elewa A."/>
            <person name="Iarovenko S."/>
            <person name="Subramanian E."/>
            <person name="Araus A.J."/>
            <person name="Petzold A."/>
            <person name="Susuki M."/>
            <person name="Suzuki K.-i.T."/>
            <person name="Hayashi T."/>
            <person name="Toyoda A."/>
            <person name="Oliveira C."/>
            <person name="Osipova E."/>
            <person name="Leigh N.D."/>
            <person name="Simon A."/>
            <person name="Yun M.H."/>
        </authorList>
    </citation>
    <scope>NUCLEOTIDE SEQUENCE</scope>
    <source>
        <strain evidence="2">20211129_DDA</strain>
        <tissue evidence="2">Liver</tissue>
    </source>
</reference>
<feature type="region of interest" description="Disordered" evidence="1">
    <location>
        <begin position="101"/>
        <end position="129"/>
    </location>
</feature>
<name>A0AAV7SEQ3_PLEWA</name>
<feature type="compositionally biased region" description="Polar residues" evidence="1">
    <location>
        <begin position="117"/>
        <end position="129"/>
    </location>
</feature>
<accession>A0AAV7SEQ3</accession>
<feature type="compositionally biased region" description="Polar residues" evidence="1">
    <location>
        <begin position="27"/>
        <end position="57"/>
    </location>
</feature>
<sequence length="129" mass="14109">MESSNRWQQCKPGGKRKREPQRVAITTVVNGNSDEQGFRAGSNSESTYSASANVNEESSGEKQHSKKVTFTEQQQRAAAADRTEKWPLTIDALQMLTGQSQIPVDGSRGGQRVQKALDNNTEQQGASRG</sequence>
<comment type="caution">
    <text evidence="2">The sequence shown here is derived from an EMBL/GenBank/DDBJ whole genome shotgun (WGS) entry which is preliminary data.</text>
</comment>
<feature type="region of interest" description="Disordered" evidence="1">
    <location>
        <begin position="1"/>
        <end position="83"/>
    </location>
</feature>